<dbReference type="AlphaFoldDB" id="A0A4R5W4A2"/>
<feature type="region of interest" description="Disordered" evidence="5">
    <location>
        <begin position="194"/>
        <end position="214"/>
    </location>
</feature>
<evidence type="ECO:0000256" key="1">
    <source>
        <dbReference type="ARBA" id="ARBA00022737"/>
    </source>
</evidence>
<dbReference type="SUPFAM" id="SSF48452">
    <property type="entry name" value="TPR-like"/>
    <property type="match status" value="1"/>
</dbReference>
<evidence type="ECO:0000313" key="7">
    <source>
        <dbReference type="EMBL" id="TDK67589.1"/>
    </source>
</evidence>
<protein>
    <submittedName>
        <fullName evidence="7">Tetratricopeptide repeat protein</fullName>
    </submittedName>
</protein>
<dbReference type="Pfam" id="PF23914">
    <property type="entry name" value="TPR_CcmH_CycH"/>
    <property type="match status" value="1"/>
</dbReference>
<dbReference type="InterPro" id="IPR019734">
    <property type="entry name" value="TPR_rpt"/>
</dbReference>
<dbReference type="SMART" id="SM00028">
    <property type="entry name" value="TPR"/>
    <property type="match status" value="2"/>
</dbReference>
<evidence type="ECO:0000256" key="3">
    <source>
        <dbReference type="ARBA" id="ARBA00022803"/>
    </source>
</evidence>
<name>A0A4R5W4A2_9BURK</name>
<dbReference type="InterPro" id="IPR051263">
    <property type="entry name" value="C-type_cytochrome_biogenesis"/>
</dbReference>
<proteinExistence type="predicted"/>
<dbReference type="InterPro" id="IPR011990">
    <property type="entry name" value="TPR-like_helical_dom_sf"/>
</dbReference>
<keyword evidence="8" id="KW-1185">Reference proteome</keyword>
<feature type="compositionally biased region" description="Polar residues" evidence="5">
    <location>
        <begin position="201"/>
        <end position="214"/>
    </location>
</feature>
<feature type="compositionally biased region" description="Polar residues" evidence="5">
    <location>
        <begin position="42"/>
        <end position="51"/>
    </location>
</feature>
<keyword evidence="3 4" id="KW-0802">TPR repeat</keyword>
<evidence type="ECO:0000256" key="4">
    <source>
        <dbReference type="PROSITE-ProRule" id="PRU00339"/>
    </source>
</evidence>
<feature type="domain" description="Cytochrome c-type biogenesis protein H TPR" evidence="6">
    <location>
        <begin position="77"/>
        <end position="195"/>
    </location>
</feature>
<evidence type="ECO:0000256" key="2">
    <source>
        <dbReference type="ARBA" id="ARBA00022748"/>
    </source>
</evidence>
<keyword evidence="2" id="KW-0201">Cytochrome c-type biogenesis</keyword>
<dbReference type="InterPro" id="IPR056413">
    <property type="entry name" value="TPR_CcmH_CycH"/>
</dbReference>
<evidence type="ECO:0000259" key="6">
    <source>
        <dbReference type="Pfam" id="PF23914"/>
    </source>
</evidence>
<gene>
    <name evidence="7" type="ORF">E2I14_07540</name>
</gene>
<reference evidence="7 8" key="1">
    <citation type="submission" date="2019-03" db="EMBL/GenBank/DDBJ databases">
        <title>Sapientia aquatica gen. nov., sp. nov., isolated from a crater lake.</title>
        <authorList>
            <person name="Felfoldi T."/>
            <person name="Szabo A."/>
            <person name="Toth E."/>
            <person name="Schumann P."/>
            <person name="Keki Z."/>
            <person name="Marialigeti K."/>
            <person name="Mathe I."/>
        </authorList>
    </citation>
    <scope>NUCLEOTIDE SEQUENCE [LARGE SCALE GENOMIC DNA]</scope>
    <source>
        <strain evidence="7 8">SA-152</strain>
    </source>
</reference>
<dbReference type="GO" id="GO:0017004">
    <property type="term" value="P:cytochrome complex assembly"/>
    <property type="evidence" value="ECO:0007669"/>
    <property type="project" value="UniProtKB-KW"/>
</dbReference>
<keyword evidence="1" id="KW-0677">Repeat</keyword>
<feature type="region of interest" description="Disordered" evidence="5">
    <location>
        <begin position="42"/>
        <end position="67"/>
    </location>
</feature>
<dbReference type="Gene3D" id="1.25.40.10">
    <property type="entry name" value="Tetratricopeptide repeat domain"/>
    <property type="match status" value="1"/>
</dbReference>
<dbReference type="Proteomes" id="UP000294829">
    <property type="component" value="Unassembled WGS sequence"/>
</dbReference>
<dbReference type="EMBL" id="SMYL01000002">
    <property type="protein sequence ID" value="TDK67589.1"/>
    <property type="molecule type" value="Genomic_DNA"/>
</dbReference>
<sequence>MPILPWIVALLAVAGAMIVVATKSTSNPASAELSLAPNTSSRVTISPTVSAPPTAGVGTSAPASNAGGDMATAVKRLEAKLEKNPQNGDGWLLLARSYNELGRRQDAANAFGKAAALLPTSADLLADWVDARVVSNNRKWDDESRVILKRALAADTKHIKSLELAASEAFDRAAYPQAIEFWKQVLAVAPANSPDAKLAQQGINDANSTSTAKK</sequence>
<feature type="repeat" description="TPR" evidence="4">
    <location>
        <begin position="88"/>
        <end position="121"/>
    </location>
</feature>
<comment type="caution">
    <text evidence="7">The sequence shown here is derived from an EMBL/GenBank/DDBJ whole genome shotgun (WGS) entry which is preliminary data.</text>
</comment>
<evidence type="ECO:0000313" key="8">
    <source>
        <dbReference type="Proteomes" id="UP000294829"/>
    </source>
</evidence>
<accession>A0A4R5W4A2</accession>
<dbReference type="PANTHER" id="PTHR47870:SF1">
    <property type="entry name" value="CYTOCHROME C-TYPE BIOGENESIS PROTEIN CCMH"/>
    <property type="match status" value="1"/>
</dbReference>
<dbReference type="PROSITE" id="PS50005">
    <property type="entry name" value="TPR"/>
    <property type="match status" value="1"/>
</dbReference>
<dbReference type="PANTHER" id="PTHR47870">
    <property type="entry name" value="CYTOCHROME C-TYPE BIOGENESIS PROTEIN CCMH"/>
    <property type="match status" value="1"/>
</dbReference>
<organism evidence="7 8">
    <name type="scientific">Sapientia aquatica</name>
    <dbReference type="NCBI Taxonomy" id="1549640"/>
    <lineage>
        <taxon>Bacteria</taxon>
        <taxon>Pseudomonadati</taxon>
        <taxon>Pseudomonadota</taxon>
        <taxon>Betaproteobacteria</taxon>
        <taxon>Burkholderiales</taxon>
        <taxon>Oxalobacteraceae</taxon>
        <taxon>Sapientia</taxon>
    </lineage>
</organism>
<evidence type="ECO:0000256" key="5">
    <source>
        <dbReference type="SAM" id="MobiDB-lite"/>
    </source>
</evidence>